<keyword evidence="16" id="KW-1185">Reference proteome</keyword>
<dbReference type="EMBL" id="BPVZ01000014">
    <property type="protein sequence ID" value="GKU99550.1"/>
    <property type="molecule type" value="Genomic_DNA"/>
</dbReference>
<dbReference type="Proteomes" id="UP001054252">
    <property type="component" value="Unassembled WGS sequence"/>
</dbReference>
<comment type="similarity">
    <text evidence="3">Belongs to the glycosyltransferase GT106 family.</text>
</comment>
<dbReference type="GO" id="GO:0016757">
    <property type="term" value="F:glycosyltransferase activity"/>
    <property type="evidence" value="ECO:0007669"/>
    <property type="project" value="UniProtKB-KW"/>
</dbReference>
<keyword evidence="5" id="KW-0808">Transferase</keyword>
<keyword evidence="11" id="KW-0294">Fucose metabolism</keyword>
<evidence type="ECO:0000313" key="16">
    <source>
        <dbReference type="Proteomes" id="UP001054252"/>
    </source>
</evidence>
<dbReference type="PIRSF" id="PIRSF009360">
    <property type="entry name" value="UCP009360"/>
    <property type="match status" value="1"/>
</dbReference>
<keyword evidence="4" id="KW-0328">Glycosyltransferase</keyword>
<protein>
    <recommendedName>
        <fullName evidence="13">O-fucosyltransferase family protein</fullName>
    </recommendedName>
</protein>
<evidence type="ECO:0000256" key="7">
    <source>
        <dbReference type="ARBA" id="ARBA00022968"/>
    </source>
</evidence>
<evidence type="ECO:0000313" key="15">
    <source>
        <dbReference type="EMBL" id="GKU99550.1"/>
    </source>
</evidence>
<comment type="caution">
    <text evidence="15">The sequence shown here is derived from an EMBL/GenBank/DDBJ whole genome shotgun (WGS) entry which is preliminary data.</text>
</comment>
<dbReference type="PANTHER" id="PTHR31741:SF51">
    <property type="entry name" value="RHAMNOGALACTURONAN I RHAMNOSYLTRANSFERASE 1"/>
    <property type="match status" value="1"/>
</dbReference>
<keyword evidence="7" id="KW-0735">Signal-anchor</keyword>
<accession>A0AAV5ILS8</accession>
<proteinExistence type="inferred from homology"/>
<evidence type="ECO:0000256" key="5">
    <source>
        <dbReference type="ARBA" id="ARBA00022679"/>
    </source>
</evidence>
<evidence type="ECO:0000256" key="14">
    <source>
        <dbReference type="SAM" id="Phobius"/>
    </source>
</evidence>
<dbReference type="GO" id="GO:0006004">
    <property type="term" value="P:fucose metabolic process"/>
    <property type="evidence" value="ECO:0007669"/>
    <property type="project" value="UniProtKB-KW"/>
</dbReference>
<keyword evidence="6 14" id="KW-0812">Transmembrane</keyword>
<sequence length="408" mass="46679">MEVRSENIQARCDKVPAQVIPRTRLQGWFVRVCSSILLWTCLVQLVAVGKLWHSHLFTGLTNRVSWVIRPPVHVEEAVQSPPPLLPATGGFIDQMKIVELYSALDQSHEAYLGRPVSSRLGLLDSLLLVTETRGNYESKGFLRVSCNGGLNQMRAAICDMVVVARLLNLTLIVPELDKTSFWADPSDFEDIFDVRHFIDSLRDEVKIVKRVPKRFSRKYGHEAFQMPPVSWSNEKYYLEQILPLFNKYKVVHFNRTDSRLANNGIPLDLQRLRCHVNFQGLKFTPEIETLGHKLVQILQRMGPFVALHLRYEMDMLAFSGCTHGCSQEEAEELKQLRYAFPWWREKEIVSEERRQQGLCPLTPEEAALILQALGFDNETQIYIASGEIYGGENRLASLKAAFPRIVSL</sequence>
<evidence type="ECO:0000256" key="10">
    <source>
        <dbReference type="ARBA" id="ARBA00023180"/>
    </source>
</evidence>
<evidence type="ECO:0000256" key="3">
    <source>
        <dbReference type="ARBA" id="ARBA00007737"/>
    </source>
</evidence>
<keyword evidence="10" id="KW-0325">Glycoprotein</keyword>
<evidence type="ECO:0000256" key="2">
    <source>
        <dbReference type="ARBA" id="ARBA00004881"/>
    </source>
</evidence>
<dbReference type="GO" id="GO:0009507">
    <property type="term" value="C:chloroplast"/>
    <property type="evidence" value="ECO:0007669"/>
    <property type="project" value="TreeGrafter"/>
</dbReference>
<keyword evidence="8 14" id="KW-1133">Transmembrane helix</keyword>
<evidence type="ECO:0000256" key="6">
    <source>
        <dbReference type="ARBA" id="ARBA00022692"/>
    </source>
</evidence>
<evidence type="ECO:0000256" key="9">
    <source>
        <dbReference type="ARBA" id="ARBA00023136"/>
    </source>
</evidence>
<feature type="transmembrane region" description="Helical" evidence="14">
    <location>
        <begin position="28"/>
        <end position="52"/>
    </location>
</feature>
<dbReference type="InterPro" id="IPR019378">
    <property type="entry name" value="GDP-Fuc_O-FucTrfase"/>
</dbReference>
<gene>
    <name evidence="15" type="ORF">SLEP1_g12383</name>
</gene>
<dbReference type="CDD" id="cd11299">
    <property type="entry name" value="O-FucT_plant"/>
    <property type="match status" value="1"/>
</dbReference>
<evidence type="ECO:0000256" key="1">
    <source>
        <dbReference type="ARBA" id="ARBA00004606"/>
    </source>
</evidence>
<dbReference type="Pfam" id="PF10250">
    <property type="entry name" value="O-FucT"/>
    <property type="match status" value="1"/>
</dbReference>
<evidence type="ECO:0000256" key="8">
    <source>
        <dbReference type="ARBA" id="ARBA00022989"/>
    </source>
</evidence>
<dbReference type="GO" id="GO:0016020">
    <property type="term" value="C:membrane"/>
    <property type="evidence" value="ECO:0007669"/>
    <property type="project" value="UniProtKB-SubCell"/>
</dbReference>
<name>A0AAV5ILS8_9ROSI</name>
<evidence type="ECO:0000256" key="12">
    <source>
        <dbReference type="ARBA" id="ARBA00023277"/>
    </source>
</evidence>
<organism evidence="15 16">
    <name type="scientific">Rubroshorea leprosula</name>
    <dbReference type="NCBI Taxonomy" id="152421"/>
    <lineage>
        <taxon>Eukaryota</taxon>
        <taxon>Viridiplantae</taxon>
        <taxon>Streptophyta</taxon>
        <taxon>Embryophyta</taxon>
        <taxon>Tracheophyta</taxon>
        <taxon>Spermatophyta</taxon>
        <taxon>Magnoliopsida</taxon>
        <taxon>eudicotyledons</taxon>
        <taxon>Gunneridae</taxon>
        <taxon>Pentapetalae</taxon>
        <taxon>rosids</taxon>
        <taxon>malvids</taxon>
        <taxon>Malvales</taxon>
        <taxon>Dipterocarpaceae</taxon>
        <taxon>Rubroshorea</taxon>
    </lineage>
</organism>
<comment type="pathway">
    <text evidence="2">Glycan metabolism.</text>
</comment>
<reference evidence="15 16" key="1">
    <citation type="journal article" date="2021" name="Commun. Biol.">
        <title>The genome of Shorea leprosula (Dipterocarpaceae) highlights the ecological relevance of drought in aseasonal tropical rainforests.</title>
        <authorList>
            <person name="Ng K.K.S."/>
            <person name="Kobayashi M.J."/>
            <person name="Fawcett J.A."/>
            <person name="Hatakeyama M."/>
            <person name="Paape T."/>
            <person name="Ng C.H."/>
            <person name="Ang C.C."/>
            <person name="Tnah L.H."/>
            <person name="Lee C.T."/>
            <person name="Nishiyama T."/>
            <person name="Sese J."/>
            <person name="O'Brien M.J."/>
            <person name="Copetti D."/>
            <person name="Mohd Noor M.I."/>
            <person name="Ong R.C."/>
            <person name="Putra M."/>
            <person name="Sireger I.Z."/>
            <person name="Indrioko S."/>
            <person name="Kosugi Y."/>
            <person name="Izuno A."/>
            <person name="Isagi Y."/>
            <person name="Lee S.L."/>
            <person name="Shimizu K.K."/>
        </authorList>
    </citation>
    <scope>NUCLEOTIDE SEQUENCE [LARGE SCALE GENOMIC DNA]</scope>
    <source>
        <strain evidence="15">214</strain>
    </source>
</reference>
<comment type="subcellular location">
    <subcellularLocation>
        <location evidence="1">Membrane</location>
        <topology evidence="1">Single-pass type II membrane protein</topology>
    </subcellularLocation>
</comment>
<dbReference type="InterPro" id="IPR024709">
    <property type="entry name" value="FucosylTrfase_pln"/>
</dbReference>
<keyword evidence="9 14" id="KW-0472">Membrane</keyword>
<evidence type="ECO:0000256" key="4">
    <source>
        <dbReference type="ARBA" id="ARBA00022676"/>
    </source>
</evidence>
<evidence type="ECO:0000256" key="13">
    <source>
        <dbReference type="ARBA" id="ARBA00030350"/>
    </source>
</evidence>
<evidence type="ECO:0000256" key="11">
    <source>
        <dbReference type="ARBA" id="ARBA00023253"/>
    </source>
</evidence>
<dbReference type="PANTHER" id="PTHR31741">
    <property type="entry name" value="OS02G0726500 PROTEIN-RELATED"/>
    <property type="match status" value="1"/>
</dbReference>
<keyword evidence="12" id="KW-0119">Carbohydrate metabolism</keyword>
<dbReference type="AlphaFoldDB" id="A0AAV5ILS8"/>